<accession>A0A0U2V1H6</accession>
<dbReference type="AlphaFoldDB" id="A0A0U2V1H6"/>
<sequence length="42" mass="4775">MFLIKLVLAAQVYPNQLKMRVKAKYNTLLRGAFSKNKVTACC</sequence>
<name>A0A0U2V1H6_9GAMM</name>
<reference evidence="1 2" key="1">
    <citation type="submission" date="2015-03" db="EMBL/GenBank/DDBJ databases">
        <authorList>
            <person name="Murphy D."/>
        </authorList>
    </citation>
    <scope>NUCLEOTIDE SEQUENCE [LARGE SCALE GENOMIC DNA]</scope>
    <source>
        <strain evidence="1 2">KMM 520</strain>
    </source>
</reference>
<gene>
    <name evidence="1" type="ORF">PTRA_a0394</name>
</gene>
<evidence type="ECO:0000313" key="1">
    <source>
        <dbReference type="EMBL" id="ALS31756.1"/>
    </source>
</evidence>
<proteinExistence type="predicted"/>
<dbReference type="EMBL" id="CP011034">
    <property type="protein sequence ID" value="ALS31756.1"/>
    <property type="molecule type" value="Genomic_DNA"/>
</dbReference>
<protein>
    <submittedName>
        <fullName evidence="1">Uncharacterized protein</fullName>
    </submittedName>
</protein>
<organism evidence="1">
    <name type="scientific">Pseudoalteromonas translucida KMM 520</name>
    <dbReference type="NCBI Taxonomy" id="1315283"/>
    <lineage>
        <taxon>Bacteria</taxon>
        <taxon>Pseudomonadati</taxon>
        <taxon>Pseudomonadota</taxon>
        <taxon>Gammaproteobacteria</taxon>
        <taxon>Alteromonadales</taxon>
        <taxon>Pseudoalteromonadaceae</taxon>
        <taxon>Pseudoalteromonas</taxon>
    </lineage>
</organism>
<dbReference type="PATRIC" id="fig|1315283.4.peg.350"/>
<evidence type="ECO:0000313" key="2">
    <source>
        <dbReference type="Proteomes" id="UP000065261"/>
    </source>
</evidence>
<dbReference type="KEGG" id="ptn:PTRA_a0394"/>
<dbReference type="Proteomes" id="UP000065261">
    <property type="component" value="Chromosome I"/>
</dbReference>